<evidence type="ECO:0000313" key="1">
    <source>
        <dbReference type="EMBL" id="NDL40729.1"/>
    </source>
</evidence>
<comment type="caution">
    <text evidence="1">The sequence shown here is derived from an EMBL/GenBank/DDBJ whole genome shotgun (WGS) entry which is preliminary data.</text>
</comment>
<protein>
    <submittedName>
        <fullName evidence="1">Uncharacterized protein</fullName>
    </submittedName>
</protein>
<dbReference type="GeneID" id="48848711"/>
<dbReference type="AlphaFoldDB" id="A0A6L9JNE2"/>
<evidence type="ECO:0000313" key="2">
    <source>
        <dbReference type="Proteomes" id="UP000479300"/>
    </source>
</evidence>
<gene>
    <name evidence="1" type="ORF">GPY51_18695</name>
</gene>
<dbReference type="KEGG" id="plum:A4R40_12175"/>
<dbReference type="EMBL" id="WSFA01000054">
    <property type="protein sequence ID" value="NDL40729.1"/>
    <property type="molecule type" value="Genomic_DNA"/>
</dbReference>
<sequence length="201" mass="23222">MDKQFKEVIDKLIQAETDGLRNLALIDVEYPRQLAHYVATAFFDVYHDKQKLSAERAKVIEHVTVAVRAGQHDHAWHAQKALTAWAETFYHRHHDHLHRDDTLDTWDREAETLTLQLREHAADQLAGLALTLKELGERYPGDSAWILARYKALAGTFVLMHYKIKELLPLLGASLPNHKFDPNFDAIGWSLFDDIRRQLLP</sequence>
<organism evidence="1 2">
    <name type="scientific">Photorhabdus laumondii subsp. laumondii</name>
    <name type="common">Photorhabdus luminescens subsp. laumondii</name>
    <dbReference type="NCBI Taxonomy" id="141679"/>
    <lineage>
        <taxon>Bacteria</taxon>
        <taxon>Pseudomonadati</taxon>
        <taxon>Pseudomonadota</taxon>
        <taxon>Gammaproteobacteria</taxon>
        <taxon>Enterobacterales</taxon>
        <taxon>Morganellaceae</taxon>
        <taxon>Photorhabdus</taxon>
    </lineage>
</organism>
<proteinExistence type="predicted"/>
<dbReference type="RefSeq" id="WP_011146671.1">
    <property type="nucleotide sequence ID" value="NZ_CAWPGE010000044.1"/>
</dbReference>
<name>A0A6L9JNE2_PHOLM</name>
<accession>A0A6L9JNE2</accession>
<dbReference type="Proteomes" id="UP000479300">
    <property type="component" value="Unassembled WGS sequence"/>
</dbReference>
<reference evidence="1 2" key="1">
    <citation type="submission" date="2019-12" db="EMBL/GenBank/DDBJ databases">
        <title>Engineering Photorhabdus to improve their lethality against agricultural pests.</title>
        <authorList>
            <person name="Machado R.A.R."/>
        </authorList>
    </citation>
    <scope>NUCLEOTIDE SEQUENCE [LARGE SCALE GENOMIC DNA]</scope>
    <source>
        <strain evidence="1 2">EN01</strain>
    </source>
</reference>